<dbReference type="EMBL" id="JAGETX010000001">
    <property type="protein sequence ID" value="MBO3269465.1"/>
    <property type="molecule type" value="Genomic_DNA"/>
</dbReference>
<dbReference type="InterPro" id="IPR050491">
    <property type="entry name" value="AmpC-like"/>
</dbReference>
<dbReference type="PANTHER" id="PTHR46825">
    <property type="entry name" value="D-ALANYL-D-ALANINE-CARBOXYPEPTIDASE/ENDOPEPTIDASE AMPH"/>
    <property type="match status" value="1"/>
</dbReference>
<organism evidence="2 3">
    <name type="scientific">Hymenobacter defluvii</name>
    <dbReference type="NCBI Taxonomy" id="2054411"/>
    <lineage>
        <taxon>Bacteria</taxon>
        <taxon>Pseudomonadati</taxon>
        <taxon>Bacteroidota</taxon>
        <taxon>Cytophagia</taxon>
        <taxon>Cytophagales</taxon>
        <taxon>Hymenobacteraceae</taxon>
        <taxon>Hymenobacter</taxon>
    </lineage>
</organism>
<reference evidence="2 3" key="1">
    <citation type="submission" date="2021-03" db="EMBL/GenBank/DDBJ databases">
        <authorList>
            <person name="Kim M.K."/>
        </authorList>
    </citation>
    <scope>NUCLEOTIDE SEQUENCE [LARGE SCALE GENOMIC DNA]</scope>
    <source>
        <strain evidence="2 3">BT507</strain>
    </source>
</reference>
<evidence type="ECO:0000313" key="2">
    <source>
        <dbReference type="EMBL" id="MBO3269465.1"/>
    </source>
</evidence>
<sequence>MLFSLRAGAQTGVAVPAFQPFDRAMQQFVQRWGIRGASVAFGAQGRVVYARAFGTSDAAGAQPMQPYHLLRVASVSKPITALAVMQLVEQGRLHLTDKVFGPQGYLQRSYYTEAIHDQRIYDITVQQLLEHTAGWDRDTDCDGQDGCDPIDFPVHVARTLHAPTPVADSTLIRFLLTRGLNTAPGTHYAYSNIGYLVLGKLLEAITGESYETWVRQQLLEPAGALEAHLGRNLPADKLEREVAYESRYQTEACDGSGRIVPAAYGGFNLEAMSAHGGWVCSARSLVQLLQTVEGRAGQPGLLTPATLATMAQPSAVNAHYGKGWMVNAAGHRWHRGEMDGTGTYLVRTAGGFTWAILLNARPTSEMCWKELDQLGWVAVQRAASLPAHDLRPPTRNASELTALPDSAGVMLRWQRGAGTRCLVLLQADQPIADFPLDGIRYTAATWGEGRATLGTGTYVVANAATDSVYVSHLDPRRRYYVRVVEYTEDASTGFQPMYVLDGNPTLVLPATRGTELANRASTLSLYPNPARTELVVTAVAHPLPYEVTTLLGQRLRASVLTPGHTIPVSNLQSGNYLIRFQLPERIVFSRFVKE</sequence>
<comment type="caution">
    <text evidence="2">The sequence shown here is derived from an EMBL/GenBank/DDBJ whole genome shotgun (WGS) entry which is preliminary data.</text>
</comment>
<dbReference type="Pfam" id="PF00144">
    <property type="entry name" value="Beta-lactamase"/>
    <property type="match status" value="1"/>
</dbReference>
<dbReference type="InterPro" id="IPR001466">
    <property type="entry name" value="Beta-lactam-related"/>
</dbReference>
<evidence type="ECO:0000259" key="1">
    <source>
        <dbReference type="Pfam" id="PF00144"/>
    </source>
</evidence>
<dbReference type="SUPFAM" id="SSF56601">
    <property type="entry name" value="beta-lactamase/transpeptidase-like"/>
    <property type="match status" value="1"/>
</dbReference>
<feature type="domain" description="Beta-lactamase-related" evidence="1">
    <location>
        <begin position="21"/>
        <end position="363"/>
    </location>
</feature>
<dbReference type="InterPro" id="IPR012338">
    <property type="entry name" value="Beta-lactam/transpept-like"/>
</dbReference>
<dbReference type="GO" id="GO:0016787">
    <property type="term" value="F:hydrolase activity"/>
    <property type="evidence" value="ECO:0007669"/>
    <property type="project" value="UniProtKB-KW"/>
</dbReference>
<dbReference type="InterPro" id="IPR026444">
    <property type="entry name" value="Secre_tail"/>
</dbReference>
<gene>
    <name evidence="2" type="ORF">J4D97_02300</name>
</gene>
<dbReference type="RefSeq" id="WP_208306194.1">
    <property type="nucleotide sequence ID" value="NZ_JAGETX010000001.1"/>
</dbReference>
<dbReference type="NCBIfam" id="TIGR04183">
    <property type="entry name" value="Por_Secre_tail"/>
    <property type="match status" value="1"/>
</dbReference>
<accession>A0ABS3T745</accession>
<dbReference type="PANTHER" id="PTHR46825:SF9">
    <property type="entry name" value="BETA-LACTAMASE-RELATED DOMAIN-CONTAINING PROTEIN"/>
    <property type="match status" value="1"/>
</dbReference>
<dbReference type="Proteomes" id="UP000670527">
    <property type="component" value="Unassembled WGS sequence"/>
</dbReference>
<dbReference type="Gene3D" id="3.40.710.10">
    <property type="entry name" value="DD-peptidase/beta-lactamase superfamily"/>
    <property type="match status" value="1"/>
</dbReference>
<name>A0ABS3T745_9BACT</name>
<keyword evidence="2" id="KW-0378">Hydrolase</keyword>
<evidence type="ECO:0000313" key="3">
    <source>
        <dbReference type="Proteomes" id="UP000670527"/>
    </source>
</evidence>
<protein>
    <submittedName>
        <fullName evidence="2">Serine hydrolase</fullName>
    </submittedName>
</protein>
<keyword evidence="3" id="KW-1185">Reference proteome</keyword>
<proteinExistence type="predicted"/>